<evidence type="ECO:0000256" key="1">
    <source>
        <dbReference type="ARBA" id="ARBA00003843"/>
    </source>
</evidence>
<feature type="compositionally biased region" description="Basic and acidic residues" evidence="5">
    <location>
        <begin position="732"/>
        <end position="748"/>
    </location>
</feature>
<dbReference type="InterPro" id="IPR032675">
    <property type="entry name" value="LRR_dom_sf"/>
</dbReference>
<comment type="function">
    <text evidence="1">Cilium-specific protein required for cilia structures.</text>
</comment>
<dbReference type="GO" id="GO:0005929">
    <property type="term" value="C:cilium"/>
    <property type="evidence" value="ECO:0007669"/>
    <property type="project" value="UniProtKB-SubCell"/>
</dbReference>
<gene>
    <name evidence="6" type="primary">LOC106126657</name>
</gene>
<keyword evidence="3" id="KW-0677">Repeat</keyword>
<sequence>METKSIEEEEYKTSRSQSEETRVPEIFSSAEKLTLFDFANIKKTFSGSEIIRTASDICRINYLRQQDNTLSEESIKVRNDLMFGNRTPSQASVPPQTKQVEDMLQEQFFPHVTNLMNEDQLWGCFYPFSELYSDVYSPVVRVKKPEDVPEVPGGVLTHELVGACLSYLKRIPLLGDYVFIKLDLSSKTLTNIDILKQYKFLVYLDLSSNFLTDLSVLSYLPYLQYLSVSFNRLNTVLNYETPQWFLTEVHYKYNSIIRIRDLSEFWSITVLDLSHNNIKRISGFENLRYLRHLDLSFNHIQRLENLNHLRLLWLDLSYNNISSFEFSQNTGLWTLLDLKYLNISENNLICMKMFSGCTRLHELYARNNRLGVLLELAVYLRQMRRLTILDLRSNPVCSTPGYKDVIYITFPLLINLDGEAIDPVKQQYSKMQMMTDVRIFASRRLLRLLYIEQLSKAKVSPFTPPADTTDVPLVVIVGYDAVGKGTLARRLAKECSSNIEIGRQHTTATHHFSDHYIIVTRKKFDDMIIAGDFLTYSEKDGESYGLSREEAYINKGKVRLTTMDLIGALMLKLRGRRPYLILASCSDKSDVFHKQHERKEAHNEVNVNKLSMMLPQEISTLQILLSGRIIITGILNEILLALPDGKDHSEFLYASECSLKMDSDTKRGEEKGHKSANKFGTMTLSSSSFRGYGKKSETNNEAGGASMYSLYKSQGTGEYVSEVDGQISFQDKNSKRSDHRGTTQKGDKQSNINKSVDFTKYTSSTWKGCVPVVYGSTKSSKSVTFTSQDIDDLDDHVPDASGLMVDPQPDIDPAEYAKSGRSISTKICSYLHPELDAHDSDIWLAFLVDAGLLQASEIALEPSQSTIGHENKDELDYLIKQIEHHKIPSESYTTNIRDDYEDIHRKIPGLFWNTISMDNPDIAFKKMKRIVQDIVNSQKQLEPMFDTDFGNMDHPIIKKRLNKICSQIAPRRLFL</sequence>
<dbReference type="PANTHER" id="PTHR45973:SF35">
    <property type="entry name" value="LEUCINE-RICH REPEAT-CONTAINING PROTEIN 43"/>
    <property type="match status" value="1"/>
</dbReference>
<protein>
    <recommendedName>
        <fullName evidence="4">Dynein axonemal assembly factor 1 homolog</fullName>
    </recommendedName>
</protein>
<dbReference type="AlphaFoldDB" id="A0AAJ6ZV86"/>
<dbReference type="PANTHER" id="PTHR45973">
    <property type="entry name" value="PROTEIN PHOSPHATASE 1 REGULATORY SUBUNIT SDS22-RELATED"/>
    <property type="match status" value="1"/>
</dbReference>
<evidence type="ECO:0000256" key="2">
    <source>
        <dbReference type="ARBA" id="ARBA00022614"/>
    </source>
</evidence>
<dbReference type="GeneID" id="106126657"/>
<dbReference type="Proteomes" id="UP000694872">
    <property type="component" value="Unplaced"/>
</dbReference>
<accession>A0AAJ6ZV86</accession>
<dbReference type="SUPFAM" id="SSF52540">
    <property type="entry name" value="P-loop containing nucleoside triphosphate hydrolases"/>
    <property type="match status" value="1"/>
</dbReference>
<name>A0AAJ6ZV86_PAPXU</name>
<dbReference type="PROSITE" id="PS51450">
    <property type="entry name" value="LRR"/>
    <property type="match status" value="3"/>
</dbReference>
<dbReference type="Pfam" id="PF12799">
    <property type="entry name" value="LRR_4"/>
    <property type="match status" value="1"/>
</dbReference>
<dbReference type="InterPro" id="IPR050576">
    <property type="entry name" value="Cilia_flagella_integrity"/>
</dbReference>
<dbReference type="SUPFAM" id="SSF52058">
    <property type="entry name" value="L domain-like"/>
    <property type="match status" value="1"/>
</dbReference>
<organism evidence="6">
    <name type="scientific">Papilio xuthus</name>
    <name type="common">Asian swallowtail butterfly</name>
    <dbReference type="NCBI Taxonomy" id="66420"/>
    <lineage>
        <taxon>Eukaryota</taxon>
        <taxon>Metazoa</taxon>
        <taxon>Ecdysozoa</taxon>
        <taxon>Arthropoda</taxon>
        <taxon>Hexapoda</taxon>
        <taxon>Insecta</taxon>
        <taxon>Pterygota</taxon>
        <taxon>Neoptera</taxon>
        <taxon>Endopterygota</taxon>
        <taxon>Lepidoptera</taxon>
        <taxon>Glossata</taxon>
        <taxon>Ditrysia</taxon>
        <taxon>Papilionoidea</taxon>
        <taxon>Papilionidae</taxon>
        <taxon>Papilioninae</taxon>
        <taxon>Papilio</taxon>
    </lineage>
</organism>
<dbReference type="RefSeq" id="XP_013179862.1">
    <property type="nucleotide sequence ID" value="XM_013324408.1"/>
</dbReference>
<reference evidence="6" key="1">
    <citation type="submission" date="2025-08" db="UniProtKB">
        <authorList>
            <consortium name="RefSeq"/>
        </authorList>
    </citation>
    <scope>IDENTIFICATION</scope>
</reference>
<dbReference type="SMART" id="SM00365">
    <property type="entry name" value="LRR_SD22"/>
    <property type="match status" value="3"/>
</dbReference>
<evidence type="ECO:0000313" key="6">
    <source>
        <dbReference type="RefSeq" id="XP_013179862.1"/>
    </source>
</evidence>
<feature type="region of interest" description="Disordered" evidence="5">
    <location>
        <begin position="728"/>
        <end position="751"/>
    </location>
</feature>
<dbReference type="InterPro" id="IPR001611">
    <property type="entry name" value="Leu-rich_rpt"/>
</dbReference>
<dbReference type="InterPro" id="IPR027417">
    <property type="entry name" value="P-loop_NTPase"/>
</dbReference>
<dbReference type="Gene3D" id="3.40.50.300">
    <property type="entry name" value="P-loop containing nucleotide triphosphate hydrolases"/>
    <property type="match status" value="1"/>
</dbReference>
<dbReference type="Gene3D" id="3.80.10.10">
    <property type="entry name" value="Ribonuclease Inhibitor"/>
    <property type="match status" value="2"/>
</dbReference>
<feature type="region of interest" description="Disordered" evidence="5">
    <location>
        <begin position="1"/>
        <end position="23"/>
    </location>
</feature>
<dbReference type="InterPro" id="IPR025875">
    <property type="entry name" value="Leu-rich_rpt_4"/>
</dbReference>
<evidence type="ECO:0000256" key="3">
    <source>
        <dbReference type="ARBA" id="ARBA00022737"/>
    </source>
</evidence>
<proteinExistence type="predicted"/>
<keyword evidence="2" id="KW-0433">Leucine-rich repeat</keyword>
<evidence type="ECO:0000256" key="5">
    <source>
        <dbReference type="SAM" id="MobiDB-lite"/>
    </source>
</evidence>
<evidence type="ECO:0000256" key="4">
    <source>
        <dbReference type="ARBA" id="ARBA00024433"/>
    </source>
</evidence>
<dbReference type="KEGG" id="pxu:106126657"/>